<gene>
    <name evidence="1" type="ORF">G3580_03690</name>
</gene>
<dbReference type="RefSeq" id="WP_173763985.1">
    <property type="nucleotide sequence ID" value="NZ_CP048836.1"/>
</dbReference>
<protein>
    <submittedName>
        <fullName evidence="1">Uncharacterized protein</fullName>
    </submittedName>
</protein>
<organism evidence="1 2">
    <name type="scientific">Nitrogeniibacter mangrovi</name>
    <dbReference type="NCBI Taxonomy" id="2016596"/>
    <lineage>
        <taxon>Bacteria</taxon>
        <taxon>Pseudomonadati</taxon>
        <taxon>Pseudomonadota</taxon>
        <taxon>Betaproteobacteria</taxon>
        <taxon>Rhodocyclales</taxon>
        <taxon>Zoogloeaceae</taxon>
        <taxon>Nitrogeniibacter</taxon>
    </lineage>
</organism>
<reference evidence="1 2" key="1">
    <citation type="submission" date="2020-02" db="EMBL/GenBank/DDBJ databases">
        <title>Nitrogenibacter mangrovi gen. nov., sp. nov. isolated from mangrove sediment, a denitrifying betaproteobacterium.</title>
        <authorList>
            <person name="Liao H."/>
            <person name="Tian Y."/>
        </authorList>
    </citation>
    <scope>NUCLEOTIDE SEQUENCE [LARGE SCALE GENOMIC DNA]</scope>
    <source>
        <strain evidence="1 2">M9-3-2</strain>
    </source>
</reference>
<dbReference type="Proteomes" id="UP000501991">
    <property type="component" value="Chromosome"/>
</dbReference>
<dbReference type="KEGG" id="azq:G3580_03690"/>
<dbReference type="EMBL" id="CP048836">
    <property type="protein sequence ID" value="QID16817.1"/>
    <property type="molecule type" value="Genomic_DNA"/>
</dbReference>
<sequence>MQKTETTTPHPIIEHMERTQALACAEWDAAQRILDIQSAALRRLMALPNGKGAHRAPAAPGGMADLAAPWAGLYQQAIDTAMEASAISMDTLAQIQNEMVNCSHEILPLFQRGVADGVERLSRAMASLPAVTAPARHDKSA</sequence>
<keyword evidence="2" id="KW-1185">Reference proteome</keyword>
<evidence type="ECO:0000313" key="2">
    <source>
        <dbReference type="Proteomes" id="UP000501991"/>
    </source>
</evidence>
<proteinExistence type="predicted"/>
<evidence type="ECO:0000313" key="1">
    <source>
        <dbReference type="EMBL" id="QID16817.1"/>
    </source>
</evidence>
<dbReference type="AlphaFoldDB" id="A0A6C1AZS2"/>
<name>A0A6C1AZS2_9RHOO</name>
<accession>A0A6C1AZS2</accession>